<accession>A0A8R1UQ80</accession>
<dbReference type="OrthoDB" id="6152807at2759"/>
<dbReference type="PANTHER" id="PTHR21459">
    <property type="entry name" value="PROTEIN CBG08968"/>
    <property type="match status" value="1"/>
</dbReference>
<evidence type="ECO:0000313" key="2">
    <source>
        <dbReference type="Proteomes" id="UP000005239"/>
    </source>
</evidence>
<sequence>FDDFISFFYDHACSLSIPLILFGDLNCPEIDWNSLCSSVRNQTHPSNILLSLVRSLSLTQIVSAPTRGNNILDIVLSSHPNLLQNCRVLPPLPKLDHSLVTFHLSTTTPRAKVKLLRDFRKVNWDRVNYQLSCINWDITLSTCDQSPDGIYESLTTFIHDIMDENIPFRKLAQKPSLLSHKSLRLLRKSRKLFRRRFSIGLAPFKDSIKRFNKSVRSSRRKRERDLIRNPNSKRFFRFASDRLKDHSVPIPPLIDATGSHFVSDQSKADHISKHFSKCFNHQTYPIPAQPPPIAGPTIDFIPFSPMVILKTLLSLPNRNSTSPDGIPYITCAFVDFSKAFDSIPLNLLLWKCEKLGIKGGHRLKLSPFRTSSNTYCSFLPNRIIVFWNSLDDSIFSNSS</sequence>
<keyword evidence="2" id="KW-1185">Reference proteome</keyword>
<dbReference type="AlphaFoldDB" id="A0A2A6CY90"/>
<reference evidence="2" key="1">
    <citation type="journal article" date="2008" name="Nat. Genet.">
        <title>The Pristionchus pacificus genome provides a unique perspective on nematode lifestyle and parasitism.</title>
        <authorList>
            <person name="Dieterich C."/>
            <person name="Clifton S.W."/>
            <person name="Schuster L.N."/>
            <person name="Chinwalla A."/>
            <person name="Delehaunty K."/>
            <person name="Dinkelacker I."/>
            <person name="Fulton L."/>
            <person name="Fulton R."/>
            <person name="Godfrey J."/>
            <person name="Minx P."/>
            <person name="Mitreva M."/>
            <person name="Roeseler W."/>
            <person name="Tian H."/>
            <person name="Witte H."/>
            <person name="Yang S.P."/>
            <person name="Wilson R.K."/>
            <person name="Sommer R.J."/>
        </authorList>
    </citation>
    <scope>NUCLEOTIDE SEQUENCE [LARGE SCALE GENOMIC DNA]</scope>
    <source>
        <strain evidence="2">PS312</strain>
    </source>
</reference>
<evidence type="ECO:0000313" key="1">
    <source>
        <dbReference type="EnsemblMetazoa" id="PPA36250.1"/>
    </source>
</evidence>
<dbReference type="SUPFAM" id="SSF56219">
    <property type="entry name" value="DNase I-like"/>
    <property type="match status" value="1"/>
</dbReference>
<organism evidence="1 2">
    <name type="scientific">Pristionchus pacificus</name>
    <name type="common">Parasitic nematode worm</name>
    <dbReference type="NCBI Taxonomy" id="54126"/>
    <lineage>
        <taxon>Eukaryota</taxon>
        <taxon>Metazoa</taxon>
        <taxon>Ecdysozoa</taxon>
        <taxon>Nematoda</taxon>
        <taxon>Chromadorea</taxon>
        <taxon>Rhabditida</taxon>
        <taxon>Rhabditina</taxon>
        <taxon>Diplogasteromorpha</taxon>
        <taxon>Diplogasteroidea</taxon>
        <taxon>Neodiplogasteridae</taxon>
        <taxon>Pristionchus</taxon>
    </lineage>
</organism>
<proteinExistence type="predicted"/>
<dbReference type="EnsemblMetazoa" id="PPA36250.1">
    <property type="protein sequence ID" value="PPA36250.1"/>
    <property type="gene ID" value="WBGene00274619"/>
</dbReference>
<dbReference type="PANTHER" id="PTHR21459:SF2">
    <property type="entry name" value="PROTEIN CBG08968"/>
    <property type="match status" value="1"/>
</dbReference>
<accession>A0A2A6CY90</accession>
<reference evidence="1" key="2">
    <citation type="submission" date="2022-06" db="UniProtKB">
        <authorList>
            <consortium name="EnsemblMetazoa"/>
        </authorList>
    </citation>
    <scope>IDENTIFICATION</scope>
    <source>
        <strain evidence="1">PS312</strain>
    </source>
</reference>
<name>A0A2A6CY90_PRIPA</name>
<dbReference type="Proteomes" id="UP000005239">
    <property type="component" value="Unassembled WGS sequence"/>
</dbReference>
<protein>
    <submittedName>
        <fullName evidence="1">Endo/exonuclease/phosphatase domain-containing protein</fullName>
    </submittedName>
</protein>
<dbReference type="InterPro" id="IPR036691">
    <property type="entry name" value="Endo/exonu/phosph_ase_sf"/>
</dbReference>
<dbReference type="Gene3D" id="3.60.10.10">
    <property type="entry name" value="Endonuclease/exonuclease/phosphatase"/>
    <property type="match status" value="1"/>
</dbReference>
<gene>
    <name evidence="1" type="primary">WBGene00274619</name>
</gene>